<evidence type="ECO:0000256" key="8">
    <source>
        <dbReference type="HAMAP-Rule" id="MF_00316"/>
    </source>
</evidence>
<feature type="binding site" evidence="8">
    <location>
        <position position="94"/>
    </location>
    <ligand>
        <name>GTP</name>
        <dbReference type="ChEBI" id="CHEBI:37565"/>
    </ligand>
</feature>
<dbReference type="InterPro" id="IPR025877">
    <property type="entry name" value="MobA-like_NTP_Trfase"/>
</dbReference>
<name>A0ABZ2D0M5_9SPHN</name>
<protein>
    <recommendedName>
        <fullName evidence="8">Molybdenum cofactor guanylyltransferase</fullName>
        <shortName evidence="8">MoCo guanylyltransferase</shortName>
        <ecNumber evidence="8">2.7.7.77</ecNumber>
    </recommendedName>
    <alternativeName>
        <fullName evidence="8">GTP:molybdopterin guanylyltransferase</fullName>
    </alternativeName>
    <alternativeName>
        <fullName evidence="8">Mo-MPT guanylyltransferase</fullName>
    </alternativeName>
    <alternativeName>
        <fullName evidence="8">Molybdopterin guanylyltransferase</fullName>
    </alternativeName>
    <alternativeName>
        <fullName evidence="8">Molybdopterin-guanine dinucleotide synthase</fullName>
        <shortName evidence="8">MGD synthase</shortName>
    </alternativeName>
</protein>
<evidence type="ECO:0000256" key="3">
    <source>
        <dbReference type="ARBA" id="ARBA00022723"/>
    </source>
</evidence>
<evidence type="ECO:0000256" key="5">
    <source>
        <dbReference type="ARBA" id="ARBA00022842"/>
    </source>
</evidence>
<keyword evidence="6 8" id="KW-0342">GTP-binding</keyword>
<dbReference type="SUPFAM" id="SSF53448">
    <property type="entry name" value="Nucleotide-diphospho-sugar transferases"/>
    <property type="match status" value="1"/>
</dbReference>
<feature type="binding site" evidence="8">
    <location>
        <position position="94"/>
    </location>
    <ligand>
        <name>Mg(2+)</name>
        <dbReference type="ChEBI" id="CHEBI:18420"/>
    </ligand>
</feature>
<keyword evidence="5 8" id="KW-0460">Magnesium</keyword>
<feature type="binding site" evidence="8">
    <location>
        <position position="21"/>
    </location>
    <ligand>
        <name>GTP</name>
        <dbReference type="ChEBI" id="CHEBI:37565"/>
    </ligand>
</feature>
<keyword evidence="3 8" id="KW-0479">Metal-binding</keyword>
<keyword evidence="4 8" id="KW-0547">Nucleotide-binding</keyword>
<feature type="binding site" evidence="8">
    <location>
        <begin position="9"/>
        <end position="11"/>
    </location>
    <ligand>
        <name>GTP</name>
        <dbReference type="ChEBI" id="CHEBI:37565"/>
    </ligand>
</feature>
<keyword evidence="2 8" id="KW-0808">Transferase</keyword>
<dbReference type="Proteomes" id="UP001335183">
    <property type="component" value="Chromosome"/>
</dbReference>
<dbReference type="PANTHER" id="PTHR19136:SF81">
    <property type="entry name" value="MOLYBDENUM COFACTOR GUANYLYLTRANSFERASE"/>
    <property type="match status" value="1"/>
</dbReference>
<evidence type="ECO:0000256" key="1">
    <source>
        <dbReference type="ARBA" id="ARBA00022490"/>
    </source>
</evidence>
<evidence type="ECO:0000256" key="2">
    <source>
        <dbReference type="ARBA" id="ARBA00022679"/>
    </source>
</evidence>
<dbReference type="Pfam" id="PF12804">
    <property type="entry name" value="NTP_transf_3"/>
    <property type="match status" value="1"/>
</dbReference>
<organism evidence="10 11">
    <name type="scientific">Pelagerythrobacter marensis</name>
    <dbReference type="NCBI Taxonomy" id="543877"/>
    <lineage>
        <taxon>Bacteria</taxon>
        <taxon>Pseudomonadati</taxon>
        <taxon>Pseudomonadota</taxon>
        <taxon>Alphaproteobacteria</taxon>
        <taxon>Sphingomonadales</taxon>
        <taxon>Erythrobacteraceae</taxon>
        <taxon>Pelagerythrobacter</taxon>
    </lineage>
</organism>
<dbReference type="HAMAP" id="MF_00316">
    <property type="entry name" value="MobA"/>
    <property type="match status" value="1"/>
</dbReference>
<evidence type="ECO:0000313" key="11">
    <source>
        <dbReference type="Proteomes" id="UP001335183"/>
    </source>
</evidence>
<comment type="similarity">
    <text evidence="8">Belongs to the MobA family.</text>
</comment>
<dbReference type="GO" id="GO:0061603">
    <property type="term" value="F:molybdenum cofactor guanylyltransferase activity"/>
    <property type="evidence" value="ECO:0007669"/>
    <property type="project" value="UniProtKB-EC"/>
</dbReference>
<feature type="domain" description="MobA-like NTP transferase" evidence="9">
    <location>
        <begin position="6"/>
        <end position="148"/>
    </location>
</feature>
<comment type="subunit">
    <text evidence="8">Monomer.</text>
</comment>
<dbReference type="RefSeq" id="WP_338445494.1">
    <property type="nucleotide sequence ID" value="NZ_CP144918.1"/>
</dbReference>
<keyword evidence="11" id="KW-1185">Reference proteome</keyword>
<comment type="cofactor">
    <cofactor evidence="8">
        <name>Mg(2+)</name>
        <dbReference type="ChEBI" id="CHEBI:18420"/>
    </cofactor>
</comment>
<evidence type="ECO:0000256" key="7">
    <source>
        <dbReference type="ARBA" id="ARBA00023150"/>
    </source>
</evidence>
<dbReference type="EMBL" id="CP144918">
    <property type="protein sequence ID" value="WWA46595.1"/>
    <property type="molecule type" value="Genomic_DNA"/>
</dbReference>
<evidence type="ECO:0000256" key="4">
    <source>
        <dbReference type="ARBA" id="ARBA00022741"/>
    </source>
</evidence>
<keyword evidence="10" id="KW-0548">Nucleotidyltransferase</keyword>
<evidence type="ECO:0000256" key="6">
    <source>
        <dbReference type="ARBA" id="ARBA00023134"/>
    </source>
</evidence>
<accession>A0ABZ2D0M5</accession>
<comment type="function">
    <text evidence="8">Transfers a GMP moiety from GTP to Mo-molybdopterin (Mo-MPT) cofactor (Moco or molybdenum cofactor) to form Mo-molybdopterin guanine dinucleotide (Mo-MGD) cofactor.</text>
</comment>
<evidence type="ECO:0000259" key="9">
    <source>
        <dbReference type="Pfam" id="PF12804"/>
    </source>
</evidence>
<evidence type="ECO:0000313" key="10">
    <source>
        <dbReference type="EMBL" id="WWA46595.1"/>
    </source>
</evidence>
<comment type="caution">
    <text evidence="8">Lacks conserved residue(s) required for the propagation of feature annotation.</text>
</comment>
<gene>
    <name evidence="8" type="primary">mobA</name>
    <name evidence="10" type="ORF">V5F89_09940</name>
</gene>
<dbReference type="InterPro" id="IPR029044">
    <property type="entry name" value="Nucleotide-diphossugar_trans"/>
</dbReference>
<keyword evidence="7 8" id="KW-0501">Molybdenum cofactor biosynthesis</keyword>
<reference evidence="10 11" key="1">
    <citation type="submission" date="2024-02" db="EMBL/GenBank/DDBJ databases">
        <title>The whole genome sequence of five bacterial samples isolated from Abu Dhabi Sabkha-shore region.</title>
        <authorList>
            <person name="Sudalaimuthuasari N."/>
            <person name="Sarfraz B."/>
            <person name="Tuyisabe J.D."/>
            <person name="Mugisha Ntwali L.D.M."/>
            <person name="Ali A.I.A.A."/>
            <person name="Almansoori S.Z.A."/>
            <person name="Alajami H.S.A."/>
            <person name="Almeqbaali A.A.S."/>
            <person name="Kundu B."/>
            <person name="Saeed E.E."/>
            <person name="Sukumarinath V."/>
            <person name="Mishra A.K."/>
            <person name="Hazzouri K.M."/>
            <person name="Almaskari R."/>
            <person name="Sharma A.K."/>
            <person name="Amiri K.M.A."/>
        </authorList>
    </citation>
    <scope>NUCLEOTIDE SEQUENCE [LARGE SCALE GENOMIC DNA]</scope>
    <source>
        <strain evidence="11">kcgeb_sd</strain>
    </source>
</reference>
<dbReference type="CDD" id="cd02503">
    <property type="entry name" value="MobA"/>
    <property type="match status" value="1"/>
</dbReference>
<dbReference type="InterPro" id="IPR013482">
    <property type="entry name" value="Molybde_CF_guanTrfase"/>
</dbReference>
<dbReference type="Gene3D" id="3.90.550.10">
    <property type="entry name" value="Spore Coat Polysaccharide Biosynthesis Protein SpsA, Chain A"/>
    <property type="match status" value="1"/>
</dbReference>
<comment type="subcellular location">
    <subcellularLocation>
        <location evidence="8">Cytoplasm</location>
    </subcellularLocation>
</comment>
<dbReference type="EC" id="2.7.7.77" evidence="8"/>
<keyword evidence="1 8" id="KW-0963">Cytoplasm</keyword>
<comment type="catalytic activity">
    <reaction evidence="8">
        <text>Mo-molybdopterin + GTP + H(+) = Mo-molybdopterin guanine dinucleotide + diphosphate</text>
        <dbReference type="Rhea" id="RHEA:34243"/>
        <dbReference type="ChEBI" id="CHEBI:15378"/>
        <dbReference type="ChEBI" id="CHEBI:33019"/>
        <dbReference type="ChEBI" id="CHEBI:37565"/>
        <dbReference type="ChEBI" id="CHEBI:71302"/>
        <dbReference type="ChEBI" id="CHEBI:71310"/>
        <dbReference type="EC" id="2.7.7.77"/>
    </reaction>
</comment>
<proteinExistence type="inferred from homology"/>
<comment type="domain">
    <text evidence="8">The N-terminal domain determines nucleotide recognition and specific binding, while the C-terminal domain determines the specific binding to the target protein.</text>
</comment>
<sequence length="181" mass="18741">MAAILGAILAGGRSRRFGSDKAAATIGGRSLLDRAADALAGQVDAIVVCGRDHAALPALPDVPHPGLGPLGGLAAALLHAREERFANVLCVPVDLHPLPDDLARRLGPNAPAILDGQHAAGFWPTRLADALVDHLASGERSFRSWIAQAGAVRVACDTLPVNINRPCDLAEARRKALGPLC</sequence>
<feature type="binding site" evidence="8">
    <location>
        <position position="61"/>
    </location>
    <ligand>
        <name>GTP</name>
        <dbReference type="ChEBI" id="CHEBI:37565"/>
    </ligand>
</feature>
<dbReference type="PANTHER" id="PTHR19136">
    <property type="entry name" value="MOLYBDENUM COFACTOR GUANYLYLTRANSFERASE"/>
    <property type="match status" value="1"/>
</dbReference>